<dbReference type="AlphaFoldDB" id="A0A6M3ZSH4"/>
<gene>
    <name evidence="1" type="ORF">C798_14995</name>
</gene>
<reference evidence="1 2" key="1">
    <citation type="journal article" date="2012" name="J. Bacteriol.">
        <title>Genome sequence of the pathogenic Herbaspirillum seropedicae strain Os34, isolated from rice roots.</title>
        <authorList>
            <person name="Ye W."/>
            <person name="Ye S."/>
            <person name="Liu J."/>
            <person name="Chang S."/>
            <person name="Chen M."/>
            <person name="Zhu B."/>
            <person name="Guo L."/>
            <person name="An Q."/>
        </authorList>
    </citation>
    <scope>NUCLEOTIDE SEQUENCE [LARGE SCALE GENOMIC DNA]</scope>
    <source>
        <strain evidence="1 2">Os34</strain>
    </source>
</reference>
<dbReference type="Proteomes" id="UP000501648">
    <property type="component" value="Chromosome"/>
</dbReference>
<organism evidence="1 2">
    <name type="scientific">Herbaspirillum rubrisubalbicans Os34</name>
    <dbReference type="NCBI Taxonomy" id="1235827"/>
    <lineage>
        <taxon>Bacteria</taxon>
        <taxon>Pseudomonadati</taxon>
        <taxon>Pseudomonadota</taxon>
        <taxon>Betaproteobacteria</taxon>
        <taxon>Burkholderiales</taxon>
        <taxon>Oxalobacteraceae</taxon>
        <taxon>Herbaspirillum</taxon>
    </lineage>
</organism>
<evidence type="ECO:0000313" key="2">
    <source>
        <dbReference type="Proteomes" id="UP000501648"/>
    </source>
</evidence>
<dbReference type="EMBL" id="CP008956">
    <property type="protein sequence ID" value="QJQ01497.1"/>
    <property type="molecule type" value="Genomic_DNA"/>
</dbReference>
<name>A0A6M3ZSH4_9BURK</name>
<sequence length="453" mass="50396">MTALEQILKLTTIDDPFRNAPSNLYQLQLEAAAERFAQRREQIPVLKIRARDSGVEAVRSHADLVPLLFADANYKSYPDSFVEQGRWDRMSLWLQTLSTHPIKGIDYAGINNMDDWIYALRKNGHHVMSSSGTSGRNSFLNQSEVDREMGWRLMEQGIRWCVGRFRDKEKRYPVFLLLPAQGSYTATERTARFAEEIGLDGDIHYISNVPQSATEMMQMMQLRRAMAAGTAKPSEIAEAEERGRARQQRIAEDMAGFIDQLLARRHEPMIITGMMAMLYAVVAAARARGIPDGDFHPDTIISIGGGKKGNALPDDYQQQCHDFFKLGPENFCDGYGMAEMSGFCPTWHSQGGWVIPPWILPLVLDQAGEKLLNPADGKGRAEGRFAFIDLLVDGRWGGLITGDKVVIDFSPTADGVTCPHVVTMTRYKDLPGGDDKLSCAGTIDAYVRGSIGA</sequence>
<accession>A0A6M3ZSH4</accession>
<dbReference type="RefSeq" id="WP_017450438.1">
    <property type="nucleotide sequence ID" value="NZ_CP008956.1"/>
</dbReference>
<protein>
    <recommendedName>
        <fullName evidence="3">Acyl-protein synthetase LuxE domain-containing protein</fullName>
    </recommendedName>
</protein>
<evidence type="ECO:0000313" key="1">
    <source>
        <dbReference type="EMBL" id="QJQ01497.1"/>
    </source>
</evidence>
<proteinExistence type="predicted"/>
<evidence type="ECO:0008006" key="3">
    <source>
        <dbReference type="Google" id="ProtNLM"/>
    </source>
</evidence>